<keyword evidence="2" id="KW-0413">Isomerase</keyword>
<dbReference type="RefSeq" id="WP_204696642.1">
    <property type="nucleotide sequence ID" value="NZ_JAFBEC010000003.1"/>
</dbReference>
<sequence>MEYLDVFDKNYKHIGVEERTKVHQKGLWHHTFHCWLIKKEHDETYVLFQKRSNTKEDYPDLFDISAAGHLEAGETPNDGVREVEEELGLSFAIEELDFLGVIPVEASMGIGKFDREYCYTYSKLVDDQLFNQLKLDTKEVESVSWFSLKECEQLLCDNEIDPRFVPHPKAYYQKVIDALSKM</sequence>
<dbReference type="PANTHER" id="PTHR10885:SF0">
    <property type="entry name" value="ISOPENTENYL-DIPHOSPHATE DELTA-ISOMERASE"/>
    <property type="match status" value="1"/>
</dbReference>
<evidence type="ECO:0000313" key="3">
    <source>
        <dbReference type="Proteomes" id="UP000741863"/>
    </source>
</evidence>
<comment type="caution">
    <text evidence="2">The sequence shown here is derived from an EMBL/GenBank/DDBJ whole genome shotgun (WGS) entry which is preliminary data.</text>
</comment>
<evidence type="ECO:0000313" key="2">
    <source>
        <dbReference type="EMBL" id="MBM7632435.1"/>
    </source>
</evidence>
<dbReference type="GO" id="GO:0016853">
    <property type="term" value="F:isomerase activity"/>
    <property type="evidence" value="ECO:0007669"/>
    <property type="project" value="UniProtKB-KW"/>
</dbReference>
<protein>
    <submittedName>
        <fullName evidence="2">Isopentenyldiphosphate isomerase</fullName>
    </submittedName>
</protein>
<proteinExistence type="predicted"/>
<dbReference type="Gene3D" id="3.90.79.10">
    <property type="entry name" value="Nucleoside Triphosphate Pyrophosphohydrolase"/>
    <property type="match status" value="1"/>
</dbReference>
<dbReference type="PROSITE" id="PS51462">
    <property type="entry name" value="NUDIX"/>
    <property type="match status" value="1"/>
</dbReference>
<dbReference type="SUPFAM" id="SSF55811">
    <property type="entry name" value="Nudix"/>
    <property type="match status" value="1"/>
</dbReference>
<dbReference type="Pfam" id="PF00293">
    <property type="entry name" value="NUDIX"/>
    <property type="match status" value="1"/>
</dbReference>
<dbReference type="CDD" id="cd04692">
    <property type="entry name" value="NUDIX_Hydrolase"/>
    <property type="match status" value="1"/>
</dbReference>
<accession>A0ABS2PAK9</accession>
<evidence type="ECO:0000259" key="1">
    <source>
        <dbReference type="PROSITE" id="PS51462"/>
    </source>
</evidence>
<gene>
    <name evidence="2" type="ORF">JOD17_001528</name>
</gene>
<keyword evidence="3" id="KW-1185">Reference proteome</keyword>
<name>A0ABS2PAK9_9BACL</name>
<dbReference type="PANTHER" id="PTHR10885">
    <property type="entry name" value="ISOPENTENYL-DIPHOSPHATE DELTA-ISOMERASE"/>
    <property type="match status" value="1"/>
</dbReference>
<dbReference type="EMBL" id="JAFBEC010000003">
    <property type="protein sequence ID" value="MBM7632435.1"/>
    <property type="molecule type" value="Genomic_DNA"/>
</dbReference>
<dbReference type="InterPro" id="IPR000086">
    <property type="entry name" value="NUDIX_hydrolase_dom"/>
</dbReference>
<dbReference type="InterPro" id="IPR015797">
    <property type="entry name" value="NUDIX_hydrolase-like_dom_sf"/>
</dbReference>
<dbReference type="Proteomes" id="UP000741863">
    <property type="component" value="Unassembled WGS sequence"/>
</dbReference>
<feature type="domain" description="Nudix hydrolase" evidence="1">
    <location>
        <begin position="27"/>
        <end position="177"/>
    </location>
</feature>
<reference evidence="2 3" key="1">
    <citation type="submission" date="2021-01" db="EMBL/GenBank/DDBJ databases">
        <title>Genomic Encyclopedia of Type Strains, Phase IV (KMG-IV): sequencing the most valuable type-strain genomes for metagenomic binning, comparative biology and taxonomic classification.</title>
        <authorList>
            <person name="Goeker M."/>
        </authorList>
    </citation>
    <scope>NUCLEOTIDE SEQUENCE [LARGE SCALE GENOMIC DNA]</scope>
    <source>
        <strain evidence="2 3">DSM 25540</strain>
    </source>
</reference>
<organism evidence="2 3">
    <name type="scientific">Geomicrobium sediminis</name>
    <dbReference type="NCBI Taxonomy" id="1347788"/>
    <lineage>
        <taxon>Bacteria</taxon>
        <taxon>Bacillati</taxon>
        <taxon>Bacillota</taxon>
        <taxon>Bacilli</taxon>
        <taxon>Bacillales</taxon>
        <taxon>Geomicrobium</taxon>
    </lineage>
</organism>